<evidence type="ECO:0000256" key="8">
    <source>
        <dbReference type="ARBA" id="ARBA00023204"/>
    </source>
</evidence>
<dbReference type="SUPFAM" id="SSF46955">
    <property type="entry name" value="Putative DNA-binding domain"/>
    <property type="match status" value="1"/>
</dbReference>
<dbReference type="CDD" id="cd21077">
    <property type="entry name" value="DBD_Rad14"/>
    <property type="match status" value="1"/>
</dbReference>
<dbReference type="PANTHER" id="PTHR10142">
    <property type="entry name" value="DNA REPAIR PROTEIN COMPLEMENTING XP-A CELLS"/>
    <property type="match status" value="1"/>
</dbReference>
<keyword evidence="4" id="KW-0227">DNA damage</keyword>
<evidence type="ECO:0000256" key="7">
    <source>
        <dbReference type="ARBA" id="ARBA00023125"/>
    </source>
</evidence>
<comment type="subcellular location">
    <subcellularLocation>
        <location evidence="1">Nucleus</location>
    </subcellularLocation>
</comment>
<dbReference type="OrthoDB" id="68328at2759"/>
<evidence type="ECO:0000256" key="9">
    <source>
        <dbReference type="ARBA" id="ARBA00023242"/>
    </source>
</evidence>
<dbReference type="GO" id="GO:0000110">
    <property type="term" value="C:nucleotide-excision repair factor 1 complex"/>
    <property type="evidence" value="ECO:0007669"/>
    <property type="project" value="TreeGrafter"/>
</dbReference>
<evidence type="ECO:0000256" key="1">
    <source>
        <dbReference type="ARBA" id="ARBA00004123"/>
    </source>
</evidence>
<dbReference type="GO" id="GO:0006284">
    <property type="term" value="P:base-excision repair"/>
    <property type="evidence" value="ECO:0007669"/>
    <property type="project" value="TreeGrafter"/>
</dbReference>
<comment type="similarity">
    <text evidence="2">Belongs to the XPA family.</text>
</comment>
<keyword evidence="5" id="KW-0863">Zinc-finger</keyword>
<gene>
    <name evidence="13" type="ORF">C6P46_001495</name>
</gene>
<evidence type="ECO:0000313" key="14">
    <source>
        <dbReference type="Proteomes" id="UP000777482"/>
    </source>
</evidence>
<dbReference type="Gene3D" id="3.90.530.10">
    <property type="entry name" value="XPA C-terminal domain"/>
    <property type="match status" value="1"/>
</dbReference>
<dbReference type="NCBIfam" id="TIGR00598">
    <property type="entry name" value="rad14"/>
    <property type="match status" value="1"/>
</dbReference>
<dbReference type="GO" id="GO:0008270">
    <property type="term" value="F:zinc ion binding"/>
    <property type="evidence" value="ECO:0007669"/>
    <property type="project" value="UniProtKB-KW"/>
</dbReference>
<organism evidence="13 14">
    <name type="scientific">Rhodotorula mucilaginosa</name>
    <name type="common">Yeast</name>
    <name type="synonym">Rhodotorula rubra</name>
    <dbReference type="NCBI Taxonomy" id="5537"/>
    <lineage>
        <taxon>Eukaryota</taxon>
        <taxon>Fungi</taxon>
        <taxon>Dikarya</taxon>
        <taxon>Basidiomycota</taxon>
        <taxon>Pucciniomycotina</taxon>
        <taxon>Microbotryomycetes</taxon>
        <taxon>Sporidiobolales</taxon>
        <taxon>Sporidiobolaceae</taxon>
        <taxon>Rhodotorula</taxon>
    </lineage>
</organism>
<keyword evidence="14" id="KW-1185">Reference proteome</keyword>
<dbReference type="InterPro" id="IPR022656">
    <property type="entry name" value="XPA_C"/>
</dbReference>
<dbReference type="InterPro" id="IPR000465">
    <property type="entry name" value="XPA/RAD14"/>
</dbReference>
<dbReference type="PANTHER" id="PTHR10142:SF0">
    <property type="entry name" value="DNA REPAIR PROTEIN COMPLEMENTING XP-A CELLS"/>
    <property type="match status" value="1"/>
</dbReference>
<dbReference type="FunFam" id="3.90.530.10:FF:000003">
    <property type="entry name" value="Dna repair rad14 protein"/>
    <property type="match status" value="1"/>
</dbReference>
<keyword evidence="7" id="KW-0238">DNA-binding</keyword>
<evidence type="ECO:0000313" key="13">
    <source>
        <dbReference type="EMBL" id="KAG0664450.1"/>
    </source>
</evidence>
<evidence type="ECO:0000256" key="2">
    <source>
        <dbReference type="ARBA" id="ARBA00005548"/>
    </source>
</evidence>
<dbReference type="GO" id="GO:0070914">
    <property type="term" value="P:UV-damage excision repair"/>
    <property type="evidence" value="ECO:0007669"/>
    <property type="project" value="TreeGrafter"/>
</dbReference>
<dbReference type="EMBL" id="PUHQ01000014">
    <property type="protein sequence ID" value="KAG0664450.1"/>
    <property type="molecule type" value="Genomic_DNA"/>
</dbReference>
<dbReference type="GO" id="GO:0003684">
    <property type="term" value="F:damaged DNA binding"/>
    <property type="evidence" value="ECO:0007669"/>
    <property type="project" value="InterPro"/>
</dbReference>
<sequence>MSARARTPPPPAGGLGQQLQLTPEQVRRFEENRLRAKAKLQERERLQRQHAATSSAQHANANRKRPLTVVPADSTSPTAPGRRHEPSLARTAAVSNASNALQGAVGAGPSNNQSNQKHFAGADGKGGGPDNAPLKSMIGQYVEYDLSTLKNSRGGFLLESEEDDPKRLRERQMQEELRLKRLENARLQGQLRGAGGPNTSASAILSNGIQPRRTWTDASSRDVPTAMSLDPSENPTCVHCGSTDLDDQLRAVFGVMCCTNCKKERPEMYSLLTKTECKEDYLLTEPELRDTDLMPHLLRPNPHRPTYSNMMLFLRCQVEAFAFSDAKWGSPEALDAEFERREAEKKDKKSKKFAKKLSELRKKTRTNVWHRRQEAEHKHEFEQVAATDGSGGTVQRCAECGFQIDVESF</sequence>
<dbReference type="GO" id="GO:0000715">
    <property type="term" value="P:nucleotide-excision repair, DNA damage recognition"/>
    <property type="evidence" value="ECO:0007669"/>
    <property type="project" value="TreeGrafter"/>
</dbReference>
<evidence type="ECO:0000256" key="6">
    <source>
        <dbReference type="ARBA" id="ARBA00022833"/>
    </source>
</evidence>
<protein>
    <recommendedName>
        <fullName evidence="10">DNA repair protein RAD14</fullName>
    </recommendedName>
</protein>
<evidence type="ECO:0000256" key="11">
    <source>
        <dbReference type="SAM" id="MobiDB-lite"/>
    </source>
</evidence>
<dbReference type="Pfam" id="PF05181">
    <property type="entry name" value="XPA_C"/>
    <property type="match status" value="1"/>
</dbReference>
<keyword evidence="8" id="KW-0234">DNA repair</keyword>
<evidence type="ECO:0000259" key="12">
    <source>
        <dbReference type="Pfam" id="PF05181"/>
    </source>
</evidence>
<feature type="region of interest" description="Disordered" evidence="11">
    <location>
        <begin position="36"/>
        <end position="134"/>
    </location>
</feature>
<keyword evidence="9" id="KW-0539">Nucleus</keyword>
<dbReference type="GO" id="GO:1901255">
    <property type="term" value="P:nucleotide-excision repair involved in interstrand cross-link repair"/>
    <property type="evidence" value="ECO:0007669"/>
    <property type="project" value="TreeGrafter"/>
</dbReference>
<feature type="domain" description="XPA C-terminal" evidence="12">
    <location>
        <begin position="269"/>
        <end position="318"/>
    </location>
</feature>
<reference evidence="13 14" key="1">
    <citation type="submission" date="2020-11" db="EMBL/GenBank/DDBJ databases">
        <title>Kefir isolates.</title>
        <authorList>
            <person name="Marcisauskas S."/>
            <person name="Kim Y."/>
            <person name="Blasche S."/>
        </authorList>
    </citation>
    <scope>NUCLEOTIDE SEQUENCE [LARGE SCALE GENOMIC DNA]</scope>
    <source>
        <strain evidence="13 14">KR</strain>
    </source>
</reference>
<dbReference type="Proteomes" id="UP000777482">
    <property type="component" value="Unassembled WGS sequence"/>
</dbReference>
<evidence type="ECO:0000256" key="4">
    <source>
        <dbReference type="ARBA" id="ARBA00022763"/>
    </source>
</evidence>
<evidence type="ECO:0000256" key="10">
    <source>
        <dbReference type="ARBA" id="ARBA00072989"/>
    </source>
</evidence>
<dbReference type="InterPro" id="IPR009061">
    <property type="entry name" value="DNA-bd_dom_put_sf"/>
</dbReference>
<accession>A0A9P7B8V0</accession>
<feature type="compositionally biased region" description="Basic and acidic residues" evidence="11">
    <location>
        <begin position="36"/>
        <end position="47"/>
    </location>
</feature>
<feature type="region of interest" description="Disordered" evidence="11">
    <location>
        <begin position="1"/>
        <end position="22"/>
    </location>
</feature>
<keyword evidence="3" id="KW-0479">Metal-binding</keyword>
<proteinExistence type="inferred from homology"/>
<feature type="compositionally biased region" description="Polar residues" evidence="11">
    <location>
        <begin position="50"/>
        <end position="60"/>
    </location>
</feature>
<keyword evidence="6" id="KW-0862">Zinc</keyword>
<dbReference type="InterPro" id="IPR037129">
    <property type="entry name" value="XPA_sf"/>
</dbReference>
<comment type="caution">
    <text evidence="13">The sequence shown here is derived from an EMBL/GenBank/DDBJ whole genome shotgun (WGS) entry which is preliminary data.</text>
</comment>
<name>A0A9P7B8V0_RHOMI</name>
<evidence type="ECO:0000256" key="3">
    <source>
        <dbReference type="ARBA" id="ARBA00022723"/>
    </source>
</evidence>
<evidence type="ECO:0000256" key="5">
    <source>
        <dbReference type="ARBA" id="ARBA00022771"/>
    </source>
</evidence>
<dbReference type="AlphaFoldDB" id="A0A9P7B8V0"/>